<keyword evidence="7" id="KW-0131">Cell cycle</keyword>
<comment type="similarity">
    <text evidence="2">Belongs to the SMC family. SMC3 subfamily.</text>
</comment>
<organism evidence="11 12">
    <name type="scientific">Moelleriella libera RCEF 2490</name>
    <dbReference type="NCBI Taxonomy" id="1081109"/>
    <lineage>
        <taxon>Eukaryota</taxon>
        <taxon>Fungi</taxon>
        <taxon>Dikarya</taxon>
        <taxon>Ascomycota</taxon>
        <taxon>Pezizomycotina</taxon>
        <taxon>Sordariomycetes</taxon>
        <taxon>Hypocreomycetidae</taxon>
        <taxon>Hypocreales</taxon>
        <taxon>Clavicipitaceae</taxon>
        <taxon>Moelleriella</taxon>
    </lineage>
</organism>
<comment type="caution">
    <text evidence="11">The sequence shown here is derived from an EMBL/GenBank/DDBJ whole genome shotgun (WGS) entry which is preliminary data.</text>
</comment>
<dbReference type="SUPFAM" id="SSF52540">
    <property type="entry name" value="P-loop containing nucleoside triphosphate hydrolases"/>
    <property type="match status" value="1"/>
</dbReference>
<dbReference type="OrthoDB" id="431497at2759"/>
<protein>
    <recommendedName>
        <fullName evidence="8">Structural maintenance of chromosomes protein</fullName>
    </recommendedName>
</protein>
<feature type="coiled-coil region" evidence="9">
    <location>
        <begin position="846"/>
        <end position="922"/>
    </location>
</feature>
<dbReference type="Gene3D" id="3.40.50.300">
    <property type="entry name" value="P-loop containing nucleotide triphosphate hydrolases"/>
    <property type="match status" value="2"/>
</dbReference>
<dbReference type="AlphaFoldDB" id="A0A166V1E3"/>
<dbReference type="Gene3D" id="1.20.1060.20">
    <property type="match status" value="1"/>
</dbReference>
<feature type="domain" description="SMC hinge" evidence="10">
    <location>
        <begin position="522"/>
        <end position="634"/>
    </location>
</feature>
<dbReference type="FunFam" id="3.40.50.300:FF:000370">
    <property type="entry name" value="Structural maintenance of chromosomes 3"/>
    <property type="match status" value="1"/>
</dbReference>
<sequence>MYIKQTIIQGFKSYKDQTVIEPFSPKTNVIVGRNGSGKSNFFAAMRFVLSDAYTQMSREERQGLLHEGSGSAVMSAYVEIIFDNSDDRFPTGNKEVVLRRTIGLKKDEYSVDRKVVTKTDVMNLLEAAGFSRSNPYYIVPQGRVTALTNMKESERLNLLKEVAGTHVYEARRAESLKIMHETNNKREKIDELLEYIKERLAELEEEKEELRGFQDKDRERRCLEYAYHHREQVTIQSALEDIDNARQDGLDTSDSSRTEFLKGEKAITKLDSQIHNLQREMELLQIDRRQYEEDRRDSAKALAKMELKVKNLKDGQSTQEQVRAQHEAELQSVQAEIAQKEKQLADIIPDYQKRRQQETEVKRQLDTAEASRARLFAKQNRGSRFRNKSERDAWLRQEVEALNRTISVQKANKLEAEEEMAKMQKAIDQTEKEVFELRARLANWSGDRAEMADQAIQAKATLDRLNDERKLIRREEDKLNSVISNARSEKDQAERELSHAIDGATSRGLATIRRLKQEQDIPGAYGTLADLLEVSDAYRLPVEQTAGASLFHYVVDNADTATYLADYLFKQRGGRVTFMPLAQLRPRQVNLPRSNDAVPLISKIKYDAKFERAFQQVFGRVVVCVNLAVASQYARSHGVDGITAEGDTTNRRGAMTGGYIDPRKSRLEAVQSANKWREQYENLIAQARDLRQQIERKDQEITAAMSELQKLEQRLRQADDGFEPLKYELRNKSGHVENIRAQLDAAIKRRDAAEQNMIGFIQEVTAHEAEIGTDFKKSLTPAEERELEQLSSTTQQLQRQWNELSNERRGFERTKQFLEVDLRQNLHMKLDQLNSQAFENSASGGLKEAQRELKTAQKALRAVENSLKETESKMDEITGRIDQLSADKSEREQIQNEISTRIEKYQKRMEKTLQRKALLTAQGAECAKNIRDLGVLPEEAFDKYEHMEANAITNKLKKVNEALKKYKHVNKKAFEQYNSFTAQQDDLMVRRRDLNKSQSAIEGLVEHLDRRKDEAIERTFKQVSREFATIFGKLVPAGHGRLVIQRRTDRRQEIDESDEEARGSVENYIGVGISVSFNSKHLDEQQRIQQLSGGQKSLCALCLIFALQQTESSPMVIFDEVDANLDAQYRTAVASLLESISNEAGTQFICTTFRPEIVHVADKCYGVTFHNKTSSINCVSTEDALNFVEGQAQPVAAS</sequence>
<evidence type="ECO:0000313" key="11">
    <source>
        <dbReference type="EMBL" id="OAA33192.1"/>
    </source>
</evidence>
<proteinExistence type="inferred from homology"/>
<evidence type="ECO:0000256" key="9">
    <source>
        <dbReference type="SAM" id="Coils"/>
    </source>
</evidence>
<evidence type="ECO:0000256" key="5">
    <source>
        <dbReference type="ARBA" id="ARBA00023054"/>
    </source>
</evidence>
<dbReference type="GO" id="GO:0005634">
    <property type="term" value="C:nucleus"/>
    <property type="evidence" value="ECO:0007669"/>
    <property type="project" value="UniProtKB-SubCell"/>
</dbReference>
<evidence type="ECO:0000256" key="1">
    <source>
        <dbReference type="ARBA" id="ARBA00004123"/>
    </source>
</evidence>
<comment type="subcellular location">
    <subcellularLocation>
        <location evidence="1 8">Nucleus</location>
    </subcellularLocation>
</comment>
<dbReference type="GO" id="GO:0005524">
    <property type="term" value="F:ATP binding"/>
    <property type="evidence" value="ECO:0007669"/>
    <property type="project" value="InterPro"/>
</dbReference>
<dbReference type="PANTHER" id="PTHR43977">
    <property type="entry name" value="STRUCTURAL MAINTENANCE OF CHROMOSOMES PROTEIN 3"/>
    <property type="match status" value="1"/>
</dbReference>
<dbReference type="GO" id="GO:0051276">
    <property type="term" value="P:chromosome organization"/>
    <property type="evidence" value="ECO:0007669"/>
    <property type="project" value="InterPro"/>
</dbReference>
<feature type="coiled-coil region" evidence="9">
    <location>
        <begin position="949"/>
        <end position="976"/>
    </location>
</feature>
<dbReference type="InterPro" id="IPR041741">
    <property type="entry name" value="SMC3_ABC_euk"/>
</dbReference>
<keyword evidence="5 9" id="KW-0175">Coiled coil</keyword>
<evidence type="ECO:0000259" key="10">
    <source>
        <dbReference type="SMART" id="SM00968"/>
    </source>
</evidence>
<gene>
    <name evidence="11" type="ORF">AAL_00657</name>
</gene>
<feature type="coiled-coil region" evidence="9">
    <location>
        <begin position="399"/>
        <end position="503"/>
    </location>
</feature>
<evidence type="ECO:0000256" key="3">
    <source>
        <dbReference type="ARBA" id="ARBA00022618"/>
    </source>
</evidence>
<keyword evidence="12" id="KW-1185">Reference proteome</keyword>
<dbReference type="Proteomes" id="UP000078544">
    <property type="component" value="Unassembled WGS sequence"/>
</dbReference>
<evidence type="ECO:0000256" key="6">
    <source>
        <dbReference type="ARBA" id="ARBA00023242"/>
    </source>
</evidence>
<dbReference type="FunFam" id="3.40.50.300:FF:000424">
    <property type="entry name" value="Structural maintenance of chromosomes 3"/>
    <property type="match status" value="1"/>
</dbReference>
<dbReference type="InterPro" id="IPR024704">
    <property type="entry name" value="SMC"/>
</dbReference>
<evidence type="ECO:0000256" key="4">
    <source>
        <dbReference type="ARBA" id="ARBA00022776"/>
    </source>
</evidence>
<evidence type="ECO:0000256" key="2">
    <source>
        <dbReference type="ARBA" id="ARBA00005917"/>
    </source>
</evidence>
<dbReference type="SUPFAM" id="SSF75553">
    <property type="entry name" value="Smc hinge domain"/>
    <property type="match status" value="1"/>
</dbReference>
<dbReference type="InterPro" id="IPR036277">
    <property type="entry name" value="SMC_hinge_sf"/>
</dbReference>
<accession>A0A166V1E3</accession>
<keyword evidence="4" id="KW-0498">Mitosis</keyword>
<dbReference type="EMBL" id="AZGY01000001">
    <property type="protein sequence ID" value="OAA33192.1"/>
    <property type="molecule type" value="Genomic_DNA"/>
</dbReference>
<dbReference type="Pfam" id="PF02463">
    <property type="entry name" value="SMC_N"/>
    <property type="match status" value="1"/>
</dbReference>
<dbReference type="InterPro" id="IPR027417">
    <property type="entry name" value="P-loop_NTPase"/>
</dbReference>
<feature type="coiled-coil region" evidence="9">
    <location>
        <begin position="186"/>
        <end position="220"/>
    </location>
</feature>
<evidence type="ECO:0000256" key="8">
    <source>
        <dbReference type="PIRNR" id="PIRNR005719"/>
    </source>
</evidence>
<feature type="coiled-coil region" evidence="9">
    <location>
        <begin position="267"/>
        <end position="343"/>
    </location>
</feature>
<evidence type="ECO:0000256" key="7">
    <source>
        <dbReference type="ARBA" id="ARBA00023306"/>
    </source>
</evidence>
<dbReference type="GO" id="GO:0005694">
    <property type="term" value="C:chromosome"/>
    <property type="evidence" value="ECO:0007669"/>
    <property type="project" value="InterPro"/>
</dbReference>
<dbReference type="Gene3D" id="3.30.70.1620">
    <property type="match status" value="1"/>
</dbReference>
<feature type="coiled-coil region" evidence="9">
    <location>
        <begin position="673"/>
        <end position="756"/>
    </location>
</feature>
<name>A0A166V1E3_9HYPO</name>
<dbReference type="Pfam" id="PF06470">
    <property type="entry name" value="SMC_hinge"/>
    <property type="match status" value="1"/>
</dbReference>
<dbReference type="GO" id="GO:0051301">
    <property type="term" value="P:cell division"/>
    <property type="evidence" value="ECO:0007669"/>
    <property type="project" value="UniProtKB-KW"/>
</dbReference>
<dbReference type="STRING" id="1081109.A0A166V1E3"/>
<dbReference type="GO" id="GO:0016887">
    <property type="term" value="F:ATP hydrolysis activity"/>
    <property type="evidence" value="ECO:0007669"/>
    <property type="project" value="InterPro"/>
</dbReference>
<keyword evidence="6 8" id="KW-0539">Nucleus</keyword>
<dbReference type="CDD" id="cd03272">
    <property type="entry name" value="ABC_SMC3_euk"/>
    <property type="match status" value="1"/>
</dbReference>
<evidence type="ECO:0000313" key="12">
    <source>
        <dbReference type="Proteomes" id="UP000078544"/>
    </source>
</evidence>
<dbReference type="GO" id="GO:0007059">
    <property type="term" value="P:chromosome segregation"/>
    <property type="evidence" value="ECO:0007669"/>
    <property type="project" value="UniProtKB-ARBA"/>
</dbReference>
<dbReference type="InterPro" id="IPR003395">
    <property type="entry name" value="RecF/RecN/SMC_N"/>
</dbReference>
<dbReference type="SMART" id="SM00968">
    <property type="entry name" value="SMC_hinge"/>
    <property type="match status" value="1"/>
</dbReference>
<reference evidence="11 12" key="1">
    <citation type="journal article" date="2016" name="Genome Biol. Evol.">
        <title>Divergent and convergent evolution of fungal pathogenicity.</title>
        <authorList>
            <person name="Shang Y."/>
            <person name="Xiao G."/>
            <person name="Zheng P."/>
            <person name="Cen K."/>
            <person name="Zhan S."/>
            <person name="Wang C."/>
        </authorList>
    </citation>
    <scope>NUCLEOTIDE SEQUENCE [LARGE SCALE GENOMIC DNA]</scope>
    <source>
        <strain evidence="11 12">RCEF 2490</strain>
    </source>
</reference>
<dbReference type="InterPro" id="IPR010935">
    <property type="entry name" value="SMC_hinge"/>
</dbReference>
<dbReference type="PIRSF" id="PIRSF005719">
    <property type="entry name" value="SMC"/>
    <property type="match status" value="1"/>
</dbReference>
<keyword evidence="3" id="KW-0132">Cell division</keyword>